<gene>
    <name evidence="7" type="ORF">GCM10009838_30260</name>
</gene>
<dbReference type="PANTHER" id="PTHR30024:SF47">
    <property type="entry name" value="TAURINE-BINDING PERIPLASMIC PROTEIN"/>
    <property type="match status" value="1"/>
</dbReference>
<name>A0ABN2RIL0_9ACTN</name>
<dbReference type="Proteomes" id="UP001499854">
    <property type="component" value="Unassembled WGS sequence"/>
</dbReference>
<feature type="chain" id="PRO_5046532876" evidence="5">
    <location>
        <begin position="26"/>
        <end position="384"/>
    </location>
</feature>
<dbReference type="Gene3D" id="3.40.190.10">
    <property type="entry name" value="Periplasmic binding protein-like II"/>
    <property type="match status" value="2"/>
</dbReference>
<feature type="compositionally biased region" description="Low complexity" evidence="4">
    <location>
        <begin position="27"/>
        <end position="48"/>
    </location>
</feature>
<keyword evidence="3 5" id="KW-0732">Signal</keyword>
<evidence type="ECO:0000256" key="1">
    <source>
        <dbReference type="ARBA" id="ARBA00004418"/>
    </source>
</evidence>
<evidence type="ECO:0000259" key="6">
    <source>
        <dbReference type="Pfam" id="PF09084"/>
    </source>
</evidence>
<comment type="caution">
    <text evidence="7">The sequence shown here is derived from an EMBL/GenBank/DDBJ whole genome shotgun (WGS) entry which is preliminary data.</text>
</comment>
<organism evidence="7 8">
    <name type="scientific">Catenulispora subtropica</name>
    <dbReference type="NCBI Taxonomy" id="450798"/>
    <lineage>
        <taxon>Bacteria</taxon>
        <taxon>Bacillati</taxon>
        <taxon>Actinomycetota</taxon>
        <taxon>Actinomycetes</taxon>
        <taxon>Catenulisporales</taxon>
        <taxon>Catenulisporaceae</taxon>
        <taxon>Catenulispora</taxon>
    </lineage>
</organism>
<dbReference type="InterPro" id="IPR015168">
    <property type="entry name" value="SsuA/THI5"/>
</dbReference>
<reference evidence="7 8" key="1">
    <citation type="journal article" date="2019" name="Int. J. Syst. Evol. Microbiol.">
        <title>The Global Catalogue of Microorganisms (GCM) 10K type strain sequencing project: providing services to taxonomists for standard genome sequencing and annotation.</title>
        <authorList>
            <consortium name="The Broad Institute Genomics Platform"/>
            <consortium name="The Broad Institute Genome Sequencing Center for Infectious Disease"/>
            <person name="Wu L."/>
            <person name="Ma J."/>
        </authorList>
    </citation>
    <scope>NUCLEOTIDE SEQUENCE [LARGE SCALE GENOMIC DNA]</scope>
    <source>
        <strain evidence="7 8">JCM 16013</strain>
    </source>
</reference>
<protein>
    <submittedName>
        <fullName evidence="7">ABC transporter substrate-binding protein</fullName>
    </submittedName>
</protein>
<keyword evidence="8" id="KW-1185">Reference proteome</keyword>
<evidence type="ECO:0000313" key="7">
    <source>
        <dbReference type="EMBL" id="GAA1969535.1"/>
    </source>
</evidence>
<accession>A0ABN2RIL0</accession>
<evidence type="ECO:0000256" key="2">
    <source>
        <dbReference type="ARBA" id="ARBA00010742"/>
    </source>
</evidence>
<dbReference type="Pfam" id="PF09084">
    <property type="entry name" value="NMT1"/>
    <property type="match status" value="1"/>
</dbReference>
<comment type="subcellular location">
    <subcellularLocation>
        <location evidence="1">Periplasm</location>
    </subcellularLocation>
</comment>
<evidence type="ECO:0000256" key="5">
    <source>
        <dbReference type="SAM" id="SignalP"/>
    </source>
</evidence>
<evidence type="ECO:0000313" key="8">
    <source>
        <dbReference type="Proteomes" id="UP001499854"/>
    </source>
</evidence>
<dbReference type="PANTHER" id="PTHR30024">
    <property type="entry name" value="ALIPHATIC SULFONATES-BINDING PROTEIN-RELATED"/>
    <property type="match status" value="1"/>
</dbReference>
<dbReference type="EMBL" id="BAAAQM010000015">
    <property type="protein sequence ID" value="GAA1969535.1"/>
    <property type="molecule type" value="Genomic_DNA"/>
</dbReference>
<feature type="region of interest" description="Disordered" evidence="4">
    <location>
        <begin position="27"/>
        <end position="57"/>
    </location>
</feature>
<sequence>MPVVKKTLVLAVSGALALTALTACSSSKSSGGSGSGSAPAAAGSSGSSGSSGGSGTPKDVKHVSLMVGGIDKQIYLPYKLADQLGFYKKYGVDVTLTTEQDGGVGAEEAMISGQVDMAGAWYNHTIEFQMKHKAVESIVQLSGAPGEREMCATASNVHAGADYAGKTMGVTDLGSGTDTLTQLIAAKAGVAKDKYNRTGVGAGSTAIAALKKGAISCVMTTQPTVTAIQKQNLGYSAVDLATVDGATKALGGAWPAAGVLARTDWVNSHKDETQRVVNALVDTMHWINTHSPQEIADALPPQYTNNAIITKADYVAALTQDKGQFLPDGVMPAGGPKIVLDTEKLVGQADDSVKLGDTFTNEFAMNANKSEGYTVSTTPADSNG</sequence>
<evidence type="ECO:0000256" key="3">
    <source>
        <dbReference type="ARBA" id="ARBA00022729"/>
    </source>
</evidence>
<feature type="domain" description="SsuA/THI5-like" evidence="6">
    <location>
        <begin position="77"/>
        <end position="289"/>
    </location>
</feature>
<evidence type="ECO:0000256" key="4">
    <source>
        <dbReference type="SAM" id="MobiDB-lite"/>
    </source>
</evidence>
<dbReference type="PROSITE" id="PS51257">
    <property type="entry name" value="PROKAR_LIPOPROTEIN"/>
    <property type="match status" value="1"/>
</dbReference>
<proteinExistence type="inferred from homology"/>
<dbReference type="RefSeq" id="WP_344657643.1">
    <property type="nucleotide sequence ID" value="NZ_BAAAQM010000015.1"/>
</dbReference>
<comment type="similarity">
    <text evidence="2">Belongs to the bacterial solute-binding protein SsuA/TauA family.</text>
</comment>
<feature type="signal peptide" evidence="5">
    <location>
        <begin position="1"/>
        <end position="25"/>
    </location>
</feature>
<dbReference type="SUPFAM" id="SSF53850">
    <property type="entry name" value="Periplasmic binding protein-like II"/>
    <property type="match status" value="1"/>
</dbReference>